<organism evidence="2 3">
    <name type="scientific">Mucor saturninus</name>
    <dbReference type="NCBI Taxonomy" id="64648"/>
    <lineage>
        <taxon>Eukaryota</taxon>
        <taxon>Fungi</taxon>
        <taxon>Fungi incertae sedis</taxon>
        <taxon>Mucoromycota</taxon>
        <taxon>Mucoromycotina</taxon>
        <taxon>Mucoromycetes</taxon>
        <taxon>Mucorales</taxon>
        <taxon>Mucorineae</taxon>
        <taxon>Mucoraceae</taxon>
        <taxon>Mucor</taxon>
    </lineage>
</organism>
<comment type="caution">
    <text evidence="2">The sequence shown here is derived from an EMBL/GenBank/DDBJ whole genome shotgun (WGS) entry which is preliminary data.</text>
</comment>
<dbReference type="InterPro" id="IPR036691">
    <property type="entry name" value="Endo/exonu/phosph_ase_sf"/>
</dbReference>
<dbReference type="EMBL" id="JAEPRD010000475">
    <property type="protein sequence ID" value="KAG2191104.1"/>
    <property type="molecule type" value="Genomic_DNA"/>
</dbReference>
<dbReference type="OrthoDB" id="5514950at2759"/>
<protein>
    <recommendedName>
        <fullName evidence="1">Reverse transcriptase domain-containing protein</fullName>
    </recommendedName>
</protein>
<reference evidence="2" key="1">
    <citation type="submission" date="2020-12" db="EMBL/GenBank/DDBJ databases">
        <title>Metabolic potential, ecology and presence of endohyphal bacteria is reflected in genomic diversity of Mucoromycotina.</title>
        <authorList>
            <person name="Muszewska A."/>
            <person name="Okrasinska A."/>
            <person name="Steczkiewicz K."/>
            <person name="Drgas O."/>
            <person name="Orlowska M."/>
            <person name="Perlinska-Lenart U."/>
            <person name="Aleksandrzak-Piekarczyk T."/>
            <person name="Szatraj K."/>
            <person name="Zielenkiewicz U."/>
            <person name="Pilsyk S."/>
            <person name="Malc E."/>
            <person name="Mieczkowski P."/>
            <person name="Kruszewska J.S."/>
            <person name="Biernat P."/>
            <person name="Pawlowska J."/>
        </authorList>
    </citation>
    <scope>NUCLEOTIDE SEQUENCE</scope>
    <source>
        <strain evidence="2">WA0000017839</strain>
    </source>
</reference>
<evidence type="ECO:0000313" key="2">
    <source>
        <dbReference type="EMBL" id="KAG2191104.1"/>
    </source>
</evidence>
<evidence type="ECO:0000259" key="1">
    <source>
        <dbReference type="PROSITE" id="PS50878"/>
    </source>
</evidence>
<dbReference type="Pfam" id="PF14529">
    <property type="entry name" value="Exo_endo_phos_2"/>
    <property type="match status" value="1"/>
</dbReference>
<dbReference type="InterPro" id="IPR005135">
    <property type="entry name" value="Endo/exonuclease/phosphatase"/>
</dbReference>
<dbReference type="Proteomes" id="UP000603453">
    <property type="component" value="Unassembled WGS sequence"/>
</dbReference>
<sequence length="1033" mass="119827">MNNDNIILCGDFNCRMGNYLGDRRIVNNTYMPITNVRCTPLLNIMAENGLHLWNKQLTYGKPTYLKGSINENVEDQHSIIDFFLSNKKETIIDPYMEIHDEASLGSNHKPVFFSFIHSLPAPPATIEHPRQLWHLNKFMKKEEIPPQGMTQGNAQTDTYENKYILDYRKTMLEKLPYVQSLIDTINNNYTMPTYEIQERIDEIENTLCTTIYEALDATINKQTPRKKQWKWFWTEELQKISEKREKIYRKWKRSTGINKAQYWKEHLDAADEVRSKIRSEKNKHFRKFCNTLNSTEFSKATNKIKNIKSNKGIRVTFESTNGPQDAVDKLTENWKNTFNGNIRNTQIENLSLDHVPPAGGYAQLPPFTIDTIIDSINRLPKNKAPGIDHLKAEMFKPIDEIIAPILYAIFKICWKYTVFPAKWNIAQIIPIYKKGDPQQPKNYRPISLICVTRKIFEFSIYAALLNESINLDPVQGGFREKRSTVDQALILQELMIKHKQKTGKAPVVALLDIQSAYDVTDRNIIWNTLKTKSNMSIPFIELLKKMFNEVQIEVIQNGLKSTTPFSTKTGVLQGSTLSPHLYSIFINSLPEKLRAAAGAEATKITIQNISYSLNSLLFADDVACIGTPEEIKEMLILAEEHSYEKGYKWNPAKSLILSPDTNSIRNIDDFNYYEQQYTIYEQQIEKQTSCKYLGIYFDSTGIDDKNMILNNAAKGTRAMQAIHQIGANNSGFDKFLTLRFYKTFVRPVFEYGLSILNTTKKTFKLLEKAQDNAIRKIFNGHPTSSTQAIKHVNKIATMEERKMVLQAKNIYRTFQLPPSTLIYTMLRQVIRTRDTHFKKLQKRNEIWQSLPLPPANSRALPTFITEKLLREAINKYLKKNMIQKQSDQFYVGMCRSNVANDPIMYLPMHNVERSRLIRWRMGWLPGRPTNCRNCDTTLHNNTTRNHLTQCLKIHQQLNISIIVTSPIDYVLNQLPTKQISSRIKQNYFIQKWKQLSQIFYKIETLCHTTEDEMTPNPEDISPLIKWLQPPPTN</sequence>
<evidence type="ECO:0000313" key="3">
    <source>
        <dbReference type="Proteomes" id="UP000603453"/>
    </source>
</evidence>
<gene>
    <name evidence="2" type="ORF">INT47_010347</name>
</gene>
<dbReference type="SUPFAM" id="SSF56219">
    <property type="entry name" value="DNase I-like"/>
    <property type="match status" value="1"/>
</dbReference>
<dbReference type="SUPFAM" id="SSF56672">
    <property type="entry name" value="DNA/RNA polymerases"/>
    <property type="match status" value="1"/>
</dbReference>
<dbReference type="CDD" id="cd01650">
    <property type="entry name" value="RT_nLTR_like"/>
    <property type="match status" value="1"/>
</dbReference>
<keyword evidence="3" id="KW-1185">Reference proteome</keyword>
<dbReference type="Pfam" id="PF00078">
    <property type="entry name" value="RVT_1"/>
    <property type="match status" value="1"/>
</dbReference>
<dbReference type="AlphaFoldDB" id="A0A8H7QFG2"/>
<dbReference type="GO" id="GO:0003824">
    <property type="term" value="F:catalytic activity"/>
    <property type="evidence" value="ECO:0007669"/>
    <property type="project" value="InterPro"/>
</dbReference>
<dbReference type="PROSITE" id="PS50878">
    <property type="entry name" value="RT_POL"/>
    <property type="match status" value="1"/>
</dbReference>
<name>A0A8H7QFG2_9FUNG</name>
<feature type="domain" description="Reverse transcriptase" evidence="1">
    <location>
        <begin position="412"/>
        <end position="697"/>
    </location>
</feature>
<accession>A0A8H7QFG2</accession>
<dbReference type="InterPro" id="IPR000477">
    <property type="entry name" value="RT_dom"/>
</dbReference>
<dbReference type="PANTHER" id="PTHR19446">
    <property type="entry name" value="REVERSE TRANSCRIPTASES"/>
    <property type="match status" value="1"/>
</dbReference>
<dbReference type="Gene3D" id="3.60.10.10">
    <property type="entry name" value="Endonuclease/exonuclease/phosphatase"/>
    <property type="match status" value="1"/>
</dbReference>
<dbReference type="InterPro" id="IPR043502">
    <property type="entry name" value="DNA/RNA_pol_sf"/>
</dbReference>
<proteinExistence type="predicted"/>